<feature type="region of interest" description="Disordered" evidence="1">
    <location>
        <begin position="1"/>
        <end position="32"/>
    </location>
</feature>
<gene>
    <name evidence="2" type="ORF">DEO72_LG5g1880</name>
</gene>
<reference evidence="2 3" key="1">
    <citation type="submission" date="2019-04" db="EMBL/GenBank/DDBJ databases">
        <title>An improved genome assembly and genetic linkage map for asparagus bean, Vigna unguiculata ssp. sesquipedialis.</title>
        <authorList>
            <person name="Xia Q."/>
            <person name="Zhang R."/>
            <person name="Dong Y."/>
        </authorList>
    </citation>
    <scope>NUCLEOTIDE SEQUENCE [LARGE SCALE GENOMIC DNA]</scope>
    <source>
        <tissue evidence="2">Leaf</tissue>
    </source>
</reference>
<dbReference type="Proteomes" id="UP000501690">
    <property type="component" value="Linkage Group LG5"/>
</dbReference>
<sequence length="64" mass="6988">MDLAGSLHIHSPPAPATRRPLSSSITTSSFNTPSTCKCHEPEHVADNHCVPPLRLMLTLLSRTR</sequence>
<evidence type="ECO:0000256" key="1">
    <source>
        <dbReference type="SAM" id="MobiDB-lite"/>
    </source>
</evidence>
<dbReference type="AlphaFoldDB" id="A0A4D6M165"/>
<dbReference type="EMBL" id="CP039349">
    <property type="protein sequence ID" value="QCD93804.1"/>
    <property type="molecule type" value="Genomic_DNA"/>
</dbReference>
<keyword evidence="3" id="KW-1185">Reference proteome</keyword>
<protein>
    <submittedName>
        <fullName evidence="2">Uncharacterized protein</fullName>
    </submittedName>
</protein>
<evidence type="ECO:0000313" key="2">
    <source>
        <dbReference type="EMBL" id="QCD93804.1"/>
    </source>
</evidence>
<accession>A0A4D6M165</accession>
<evidence type="ECO:0000313" key="3">
    <source>
        <dbReference type="Proteomes" id="UP000501690"/>
    </source>
</evidence>
<name>A0A4D6M165_VIGUN</name>
<proteinExistence type="predicted"/>
<organism evidence="2 3">
    <name type="scientific">Vigna unguiculata</name>
    <name type="common">Cowpea</name>
    <dbReference type="NCBI Taxonomy" id="3917"/>
    <lineage>
        <taxon>Eukaryota</taxon>
        <taxon>Viridiplantae</taxon>
        <taxon>Streptophyta</taxon>
        <taxon>Embryophyta</taxon>
        <taxon>Tracheophyta</taxon>
        <taxon>Spermatophyta</taxon>
        <taxon>Magnoliopsida</taxon>
        <taxon>eudicotyledons</taxon>
        <taxon>Gunneridae</taxon>
        <taxon>Pentapetalae</taxon>
        <taxon>rosids</taxon>
        <taxon>fabids</taxon>
        <taxon>Fabales</taxon>
        <taxon>Fabaceae</taxon>
        <taxon>Papilionoideae</taxon>
        <taxon>50 kb inversion clade</taxon>
        <taxon>NPAAA clade</taxon>
        <taxon>indigoferoid/millettioid clade</taxon>
        <taxon>Phaseoleae</taxon>
        <taxon>Vigna</taxon>
    </lineage>
</organism>
<feature type="compositionally biased region" description="Polar residues" evidence="1">
    <location>
        <begin position="20"/>
        <end position="32"/>
    </location>
</feature>